<dbReference type="OrthoDB" id="20554at2759"/>
<dbReference type="PANTHER" id="PTHR46774:SF3">
    <property type="entry name" value="CHROMATIN MODIFICATION-RELATED PROTEIN EAF1 A-RELATED"/>
    <property type="match status" value="1"/>
</dbReference>
<evidence type="ECO:0000313" key="2">
    <source>
        <dbReference type="Proteomes" id="UP000631114"/>
    </source>
</evidence>
<dbReference type="GO" id="GO:0035267">
    <property type="term" value="C:NuA4 histone acetyltransferase complex"/>
    <property type="evidence" value="ECO:0007669"/>
    <property type="project" value="InterPro"/>
</dbReference>
<dbReference type="InterPro" id="IPR044798">
    <property type="entry name" value="EAF1A/B"/>
</dbReference>
<keyword evidence="2" id="KW-1185">Reference proteome</keyword>
<evidence type="ECO:0000313" key="1">
    <source>
        <dbReference type="EMBL" id="KAF9600855.1"/>
    </source>
</evidence>
<sequence length="273" mass="29680">MEDLWRAVFPVGIEDAFEENGVLHGNKVYLFSYRGIVSPFPPSDKIGINLVQKEAEEILPMKKMKMDWVPYIPLAYSMDLDFKLGPATSISVQSTSVADQFVTSEAKDNFPLTASPCGDSIESNGRPGAGLVRDTNTTDNLLLLMVKMIICRGERNSKPCSRSNIAQSEQVSRMDGYRNVRSRRHGMLCGFVVKNQAYAFGEIGQDLAVIVLVDAPSILLRRNGSSVLLSRPHLGVPAGAGAMDLLGASSSLYGLADACLLCFAAMDFFGAFL</sequence>
<name>A0A835HK89_9MAGN</name>
<dbReference type="PANTHER" id="PTHR46774">
    <property type="entry name" value="CHROMATIN MODIFICATION-RELATED PROTEIN EAF1 A-RELATED"/>
    <property type="match status" value="1"/>
</dbReference>
<reference evidence="1 2" key="1">
    <citation type="submission" date="2020-10" db="EMBL/GenBank/DDBJ databases">
        <title>The Coptis chinensis genome and diversification of protoberbering-type alkaloids.</title>
        <authorList>
            <person name="Wang B."/>
            <person name="Shu S."/>
            <person name="Song C."/>
            <person name="Liu Y."/>
        </authorList>
    </citation>
    <scope>NUCLEOTIDE SEQUENCE [LARGE SCALE GENOMIC DNA]</scope>
    <source>
        <strain evidence="1">HL-2020</strain>
        <tissue evidence="1">Leaf</tissue>
    </source>
</reference>
<comment type="caution">
    <text evidence="1">The sequence shown here is derived from an EMBL/GenBank/DDBJ whole genome shotgun (WGS) entry which is preliminary data.</text>
</comment>
<proteinExistence type="predicted"/>
<gene>
    <name evidence="1" type="ORF">IFM89_013451</name>
</gene>
<dbReference type="AlphaFoldDB" id="A0A835HK89"/>
<protein>
    <submittedName>
        <fullName evidence="1">Uncharacterized protein</fullName>
    </submittedName>
</protein>
<organism evidence="1 2">
    <name type="scientific">Coptis chinensis</name>
    <dbReference type="NCBI Taxonomy" id="261450"/>
    <lineage>
        <taxon>Eukaryota</taxon>
        <taxon>Viridiplantae</taxon>
        <taxon>Streptophyta</taxon>
        <taxon>Embryophyta</taxon>
        <taxon>Tracheophyta</taxon>
        <taxon>Spermatophyta</taxon>
        <taxon>Magnoliopsida</taxon>
        <taxon>Ranunculales</taxon>
        <taxon>Ranunculaceae</taxon>
        <taxon>Coptidoideae</taxon>
        <taxon>Coptis</taxon>
    </lineage>
</organism>
<dbReference type="EMBL" id="JADFTS010000006">
    <property type="protein sequence ID" value="KAF9600855.1"/>
    <property type="molecule type" value="Genomic_DNA"/>
</dbReference>
<accession>A0A835HK89</accession>
<dbReference type="Proteomes" id="UP000631114">
    <property type="component" value="Unassembled WGS sequence"/>
</dbReference>